<dbReference type="PANTHER" id="PTHR30615:SF8">
    <property type="entry name" value="UPF0047 PROTEIN C4A8.02C"/>
    <property type="match status" value="1"/>
</dbReference>
<evidence type="ECO:0000313" key="3">
    <source>
        <dbReference type="Proteomes" id="UP000609531"/>
    </source>
</evidence>
<comment type="caution">
    <text evidence="2">The sequence shown here is derived from an EMBL/GenBank/DDBJ whole genome shotgun (WGS) entry which is preliminary data.</text>
</comment>
<proteinExistence type="inferred from homology"/>
<reference evidence="2" key="1">
    <citation type="submission" date="2020-12" db="EMBL/GenBank/DDBJ databases">
        <title>Bacterial taxonomy.</title>
        <authorList>
            <person name="Pan X."/>
        </authorList>
    </citation>
    <scope>NUCLEOTIDE SEQUENCE</scope>
    <source>
        <strain evidence="2">B2012</strain>
    </source>
</reference>
<dbReference type="AlphaFoldDB" id="A0A934MKJ6"/>
<gene>
    <name evidence="2" type="ORF">JCR33_07535</name>
</gene>
<sequence length="136" mass="15051">MVHGRILVRTTGQGFVDLSEAFRRFLAENRVQHGLATLFVTHTTCSLTVQENADDDVQLDLLTSLDKLAPEAADYRHHLEGADDMPGHIKAMLSDTSVTVPVADGRAQLGIWQAIYLIEHRARGRERTVALTFIGT</sequence>
<evidence type="ECO:0000313" key="2">
    <source>
        <dbReference type="EMBL" id="MBJ3775529.1"/>
    </source>
</evidence>
<dbReference type="Gene3D" id="2.60.120.460">
    <property type="entry name" value="YjbQ-like"/>
    <property type="match status" value="1"/>
</dbReference>
<keyword evidence="3" id="KW-1185">Reference proteome</keyword>
<dbReference type="Proteomes" id="UP000609531">
    <property type="component" value="Unassembled WGS sequence"/>
</dbReference>
<dbReference type="InterPro" id="IPR035917">
    <property type="entry name" value="YjbQ-like_sf"/>
</dbReference>
<dbReference type="SUPFAM" id="SSF111038">
    <property type="entry name" value="YjbQ-like"/>
    <property type="match status" value="1"/>
</dbReference>
<dbReference type="Pfam" id="PF01894">
    <property type="entry name" value="YjbQ"/>
    <property type="match status" value="1"/>
</dbReference>
<protein>
    <submittedName>
        <fullName evidence="2">YjbQ family protein</fullName>
    </submittedName>
</protein>
<evidence type="ECO:0000256" key="1">
    <source>
        <dbReference type="ARBA" id="ARBA00005534"/>
    </source>
</evidence>
<dbReference type="NCBIfam" id="TIGR00149">
    <property type="entry name" value="TIGR00149_YjbQ"/>
    <property type="match status" value="1"/>
</dbReference>
<comment type="similarity">
    <text evidence="1">Belongs to the UPF0047 family.</text>
</comment>
<dbReference type="InterPro" id="IPR001602">
    <property type="entry name" value="UPF0047_YjbQ-like"/>
</dbReference>
<dbReference type="PIRSF" id="PIRSF004681">
    <property type="entry name" value="UCP004681"/>
    <property type="match status" value="1"/>
</dbReference>
<dbReference type="PANTHER" id="PTHR30615">
    <property type="entry name" value="UNCHARACTERIZED PROTEIN YJBQ-RELATED"/>
    <property type="match status" value="1"/>
</dbReference>
<dbReference type="EMBL" id="JAEKJA010000005">
    <property type="protein sequence ID" value="MBJ3775529.1"/>
    <property type="molecule type" value="Genomic_DNA"/>
</dbReference>
<accession>A0A934MKJ6</accession>
<name>A0A934MKJ6_9HYPH</name>
<organism evidence="2 3">
    <name type="scientific">Acuticoccus mangrovi</name>
    <dbReference type="NCBI Taxonomy" id="2796142"/>
    <lineage>
        <taxon>Bacteria</taxon>
        <taxon>Pseudomonadati</taxon>
        <taxon>Pseudomonadota</taxon>
        <taxon>Alphaproteobacteria</taxon>
        <taxon>Hyphomicrobiales</taxon>
        <taxon>Amorphaceae</taxon>
        <taxon>Acuticoccus</taxon>
    </lineage>
</organism>